<dbReference type="RefSeq" id="WP_115972512.1">
    <property type="nucleotide sequence ID" value="NZ_QNVT01000023.1"/>
</dbReference>
<evidence type="ECO:0000259" key="1">
    <source>
        <dbReference type="Pfam" id="PF14730"/>
    </source>
</evidence>
<evidence type="ECO:0000313" key="3">
    <source>
        <dbReference type="Proteomes" id="UP000256686"/>
    </source>
</evidence>
<dbReference type="AlphaFoldDB" id="A0A3D9C4X9"/>
<dbReference type="EMBL" id="QNVT01000023">
    <property type="protein sequence ID" value="REC60541.1"/>
    <property type="molecule type" value="Genomic_DNA"/>
</dbReference>
<evidence type="ECO:0000313" key="2">
    <source>
        <dbReference type="EMBL" id="REC60541.1"/>
    </source>
</evidence>
<name>A0A3D9C4X9_9FLAO</name>
<accession>A0A3D9C4X9</accession>
<feature type="domain" description="DUF4468" evidence="1">
    <location>
        <begin position="23"/>
        <end position="111"/>
    </location>
</feature>
<comment type="caution">
    <text evidence="2">The sequence shown here is derived from an EMBL/GenBank/DDBJ whole genome shotgun (WGS) entry which is preliminary data.</text>
</comment>
<keyword evidence="3" id="KW-1185">Reference proteome</keyword>
<dbReference type="InterPro" id="IPR027823">
    <property type="entry name" value="DUF4468"/>
</dbReference>
<organism evidence="2 3">
    <name type="scientific">Chryseobacterium pennae</name>
    <dbReference type="NCBI Taxonomy" id="2258962"/>
    <lineage>
        <taxon>Bacteria</taxon>
        <taxon>Pseudomonadati</taxon>
        <taxon>Bacteroidota</taxon>
        <taxon>Flavobacteriia</taxon>
        <taxon>Flavobacteriales</taxon>
        <taxon>Weeksellaceae</taxon>
        <taxon>Chryseobacterium group</taxon>
        <taxon>Chryseobacterium</taxon>
    </lineage>
</organism>
<dbReference type="Gene3D" id="3.30.530.80">
    <property type="match status" value="1"/>
</dbReference>
<dbReference type="Proteomes" id="UP000256686">
    <property type="component" value="Unassembled WGS sequence"/>
</dbReference>
<dbReference type="Pfam" id="PF14730">
    <property type="entry name" value="DUF4468"/>
    <property type="match status" value="1"/>
</dbReference>
<protein>
    <recommendedName>
        <fullName evidence="1">DUF4468 domain-containing protein</fullName>
    </recommendedName>
</protein>
<gene>
    <name evidence="2" type="ORF">DRF65_19965</name>
</gene>
<sequence length="180" mass="20580">MKRLYAFPILFFSIIVFSQELKFEEVIQTDSSLTKEELFSRARTWAGQNFKSGKNSITTEDAQLGEVSGVGEFDYRADKKYMGYSCIEGPLSYKFSIYFKDGKYKYSFNSLIHNGSRGSGCKRLDYGQLTLSEKAPVKGKMIADDYAWFDVKEKTGAKIKLLIAQLIDVMKKSNETNNDW</sequence>
<proteinExistence type="predicted"/>
<reference evidence="3" key="1">
    <citation type="submission" date="2018-06" db="EMBL/GenBank/DDBJ databases">
        <authorList>
            <person name="Lum Nde A."/>
            <person name="Hugo C."/>
        </authorList>
    </citation>
    <scope>NUCLEOTIDE SEQUENCE [LARGE SCALE GENOMIC DNA]</scope>
    <source>
        <strain evidence="3">1_F178</strain>
    </source>
</reference>